<keyword evidence="2 9" id="KW-0808">Transferase</keyword>
<comment type="subcellular location">
    <subcellularLocation>
        <location evidence="1">Golgi apparatus membrane</location>
        <topology evidence="1">Single-pass type II membrane protein</topology>
    </subcellularLocation>
</comment>
<accession>A0A1H9G5Y7</accession>
<keyword evidence="4" id="KW-1133">Transmembrane helix</keyword>
<evidence type="ECO:0000256" key="4">
    <source>
        <dbReference type="ARBA" id="ARBA00022989"/>
    </source>
</evidence>
<keyword evidence="3" id="KW-0812">Transmembrane</keyword>
<dbReference type="PANTHER" id="PTHR12137:SF54">
    <property type="entry name" value="CARBOHYDRATE SULFOTRANSFERASE"/>
    <property type="match status" value="1"/>
</dbReference>
<protein>
    <submittedName>
        <fullName evidence="9">Sulfotransferase family protein</fullName>
    </submittedName>
</protein>
<keyword evidence="8" id="KW-0175">Coiled coil</keyword>
<sequence length="324" mass="38161">MIPSFSLPHHYKLNYQKNSNILAEEYKVIYFNTQKNANSTMKAQFVEVLGLSKTKDFPKDVHYSYNFPAAMQSELLSTYRKYLKFIILRNPWERLVSCYKSKIESSSKTGEDYILDSSPDLYIGMPFEEFVEVVCSIPDSKADFHFCSQIYLALYDDGTFPMNYLCNMENLAFHIKEIKEKTGIPFTSLPQLNKSANFRYETFYTPDLVEKVAVRYQADVEFFQYKFGVENKDFPFGKVSESWKDEMLNHPMMITLIKEKNQELLQQVKLKKLAQTKEIKKMEKDIVKLQNNQRELHAIKASFVWKAAYPLRKVISFFLRKNTH</sequence>
<dbReference type="PANTHER" id="PTHR12137">
    <property type="entry name" value="CARBOHYDRATE SULFOTRANSFERASE"/>
    <property type="match status" value="1"/>
</dbReference>
<dbReference type="AlphaFoldDB" id="A0A1H9G5Y7"/>
<evidence type="ECO:0000256" key="7">
    <source>
        <dbReference type="ARBA" id="ARBA00023180"/>
    </source>
</evidence>
<dbReference type="EMBL" id="FOFB01000010">
    <property type="protein sequence ID" value="SEQ45420.1"/>
    <property type="molecule type" value="Genomic_DNA"/>
</dbReference>
<dbReference type="InterPro" id="IPR005331">
    <property type="entry name" value="Sulfotransferase"/>
</dbReference>
<evidence type="ECO:0000256" key="3">
    <source>
        <dbReference type="ARBA" id="ARBA00022692"/>
    </source>
</evidence>
<evidence type="ECO:0000256" key="8">
    <source>
        <dbReference type="SAM" id="Coils"/>
    </source>
</evidence>
<dbReference type="InterPro" id="IPR018011">
    <property type="entry name" value="Carb_sulfotrans_8-10"/>
</dbReference>
<evidence type="ECO:0000256" key="1">
    <source>
        <dbReference type="ARBA" id="ARBA00004323"/>
    </source>
</evidence>
<dbReference type="Pfam" id="PF03567">
    <property type="entry name" value="Sulfotransfer_2"/>
    <property type="match status" value="1"/>
</dbReference>
<keyword evidence="7" id="KW-0325">Glycoprotein</keyword>
<reference evidence="10" key="1">
    <citation type="submission" date="2016-10" db="EMBL/GenBank/DDBJ databases">
        <authorList>
            <person name="Varghese N."/>
            <person name="Submissions S."/>
        </authorList>
    </citation>
    <scope>NUCLEOTIDE SEQUENCE [LARGE SCALE GENOMIC DNA]</scope>
    <source>
        <strain evidence="10">DSM 24740</strain>
    </source>
</reference>
<keyword evidence="6" id="KW-0472">Membrane</keyword>
<dbReference type="GO" id="GO:0008146">
    <property type="term" value="F:sulfotransferase activity"/>
    <property type="evidence" value="ECO:0007669"/>
    <property type="project" value="InterPro"/>
</dbReference>
<evidence type="ECO:0000313" key="9">
    <source>
        <dbReference type="EMBL" id="SEQ45420.1"/>
    </source>
</evidence>
<dbReference type="RefSeq" id="WP_090168041.1">
    <property type="nucleotide sequence ID" value="NZ_FOFB01000010.1"/>
</dbReference>
<dbReference type="InParanoid" id="A0A1H9G5Y7"/>
<proteinExistence type="predicted"/>
<gene>
    <name evidence="9" type="ORF">SAMN05444359_11049</name>
</gene>
<dbReference type="GO" id="GO:0016020">
    <property type="term" value="C:membrane"/>
    <property type="evidence" value="ECO:0007669"/>
    <property type="project" value="InterPro"/>
</dbReference>
<dbReference type="Proteomes" id="UP000199021">
    <property type="component" value="Unassembled WGS sequence"/>
</dbReference>
<keyword evidence="10" id="KW-1185">Reference proteome</keyword>
<evidence type="ECO:0000256" key="5">
    <source>
        <dbReference type="ARBA" id="ARBA00023034"/>
    </source>
</evidence>
<evidence type="ECO:0000313" key="10">
    <source>
        <dbReference type="Proteomes" id="UP000199021"/>
    </source>
</evidence>
<dbReference type="OrthoDB" id="288532at2"/>
<evidence type="ECO:0000256" key="2">
    <source>
        <dbReference type="ARBA" id="ARBA00022679"/>
    </source>
</evidence>
<dbReference type="STRING" id="478744.SAMN05444359_11049"/>
<dbReference type="GO" id="GO:0016051">
    <property type="term" value="P:carbohydrate biosynthetic process"/>
    <property type="evidence" value="ECO:0007669"/>
    <property type="project" value="InterPro"/>
</dbReference>
<keyword evidence="5" id="KW-0333">Golgi apparatus</keyword>
<evidence type="ECO:0000256" key="6">
    <source>
        <dbReference type="ARBA" id="ARBA00023136"/>
    </source>
</evidence>
<name>A0A1H9G5Y7_9BACT</name>
<feature type="coiled-coil region" evidence="8">
    <location>
        <begin position="265"/>
        <end position="299"/>
    </location>
</feature>
<organism evidence="9 10">
    <name type="scientific">Neolewinella agarilytica</name>
    <dbReference type="NCBI Taxonomy" id="478744"/>
    <lineage>
        <taxon>Bacteria</taxon>
        <taxon>Pseudomonadati</taxon>
        <taxon>Bacteroidota</taxon>
        <taxon>Saprospiria</taxon>
        <taxon>Saprospirales</taxon>
        <taxon>Lewinellaceae</taxon>
        <taxon>Neolewinella</taxon>
    </lineage>
</organism>